<proteinExistence type="inferred from homology"/>
<dbReference type="NCBIfam" id="TIGR01250">
    <property type="entry name" value="pro_imino_pep_2"/>
    <property type="match status" value="1"/>
</dbReference>
<dbReference type="Proteomes" id="UP000559010">
    <property type="component" value="Unassembled WGS sequence"/>
</dbReference>
<dbReference type="AlphaFoldDB" id="A0A848J0L5"/>
<comment type="caution">
    <text evidence="6">The sequence shown here is derived from an EMBL/GenBank/DDBJ whole genome shotgun (WGS) entry which is preliminary data.</text>
</comment>
<evidence type="ECO:0000259" key="5">
    <source>
        <dbReference type="Pfam" id="PF00561"/>
    </source>
</evidence>
<dbReference type="RefSeq" id="WP_169678729.1">
    <property type="nucleotide sequence ID" value="NZ_JABBNU010000003.1"/>
</dbReference>
<keyword evidence="2 3" id="KW-0378">Hydrolase</keyword>
<evidence type="ECO:0000256" key="1">
    <source>
        <dbReference type="ARBA" id="ARBA00010088"/>
    </source>
</evidence>
<dbReference type="PIRSF" id="PIRSF005539">
    <property type="entry name" value="Pept_S33_TRI_F1"/>
    <property type="match status" value="1"/>
</dbReference>
<comment type="similarity">
    <text evidence="1 3">Belongs to the peptidase S33 family.</text>
</comment>
<dbReference type="InterPro" id="IPR029058">
    <property type="entry name" value="AB_hydrolase_fold"/>
</dbReference>
<dbReference type="InterPro" id="IPR000073">
    <property type="entry name" value="AB_hydrolase_1"/>
</dbReference>
<dbReference type="Gene3D" id="3.40.50.1820">
    <property type="entry name" value="alpha/beta hydrolase"/>
    <property type="match status" value="1"/>
</dbReference>
<dbReference type="InterPro" id="IPR050266">
    <property type="entry name" value="AB_hydrolase_sf"/>
</dbReference>
<accession>A0A848J0L5</accession>
<dbReference type="Pfam" id="PF00561">
    <property type="entry name" value="Abhydrolase_1"/>
    <property type="match status" value="1"/>
</dbReference>
<evidence type="ECO:0000313" key="6">
    <source>
        <dbReference type="EMBL" id="NMM47819.1"/>
    </source>
</evidence>
<evidence type="ECO:0000256" key="4">
    <source>
        <dbReference type="PIRSR" id="PIRSR005539-1"/>
    </source>
</evidence>
<gene>
    <name evidence="6" type="ORF">HH304_05360</name>
</gene>
<dbReference type="GO" id="GO:0016020">
    <property type="term" value="C:membrane"/>
    <property type="evidence" value="ECO:0007669"/>
    <property type="project" value="TreeGrafter"/>
</dbReference>
<reference evidence="6 7" key="1">
    <citation type="submission" date="2020-04" db="EMBL/GenBank/DDBJ databases">
        <title>Flammeovirgaceae bacterium KN852 isolated from deep sea.</title>
        <authorList>
            <person name="Zhang D.-C."/>
        </authorList>
    </citation>
    <scope>NUCLEOTIDE SEQUENCE [LARGE SCALE GENOMIC DNA]</scope>
    <source>
        <strain evidence="6 7">KN852</strain>
    </source>
</reference>
<dbReference type="InterPro" id="IPR002410">
    <property type="entry name" value="Peptidase_S33"/>
</dbReference>
<dbReference type="InterPro" id="IPR005945">
    <property type="entry name" value="Pro_imino_pep"/>
</dbReference>
<evidence type="ECO:0000256" key="2">
    <source>
        <dbReference type="ARBA" id="ARBA00022801"/>
    </source>
</evidence>
<dbReference type="PRINTS" id="PR00793">
    <property type="entry name" value="PROAMNOPTASE"/>
</dbReference>
<organism evidence="6 7">
    <name type="scientific">Marinigracilibium pacificum</name>
    <dbReference type="NCBI Taxonomy" id="2729599"/>
    <lineage>
        <taxon>Bacteria</taxon>
        <taxon>Pseudomonadati</taxon>
        <taxon>Bacteroidota</taxon>
        <taxon>Cytophagia</taxon>
        <taxon>Cytophagales</taxon>
        <taxon>Flammeovirgaceae</taxon>
        <taxon>Marinigracilibium</taxon>
    </lineage>
</organism>
<protein>
    <submittedName>
        <fullName evidence="6">Proline iminopeptidase-family hydrolase</fullName>
    </submittedName>
</protein>
<sequence>MNNYSVILIVFFILIWGCNSPQNQKNPYLHHGEGYVEVNGGKIWYAILGEGDQPPILCLHGGPGGNSASYYNLSELSKERPIIMFDQLGTGRSDHHQDTSLLKVDLFVEQVEAVKSELKLNEYYLTGGSWGAALALEYYEAHPEGIKGIIFNSPYFSTPIWTEDADKLVAALPDSIKAAIYEAERDSLFNTPAYDAANTYFASLHGRRKEKIKHAYDTIDSKRNTFIYNYMWGPSEFTATGTLRNYDNHQSLKKVNVPALFTTGEFDEARPETVEKLSKLVPDSKFVVIPDAGHSTLNDNGKAVRIAIKEFINNIENE</sequence>
<feature type="domain" description="AB hydrolase-1" evidence="5">
    <location>
        <begin position="54"/>
        <end position="296"/>
    </location>
</feature>
<name>A0A848J0L5_9BACT</name>
<evidence type="ECO:0000313" key="7">
    <source>
        <dbReference type="Proteomes" id="UP000559010"/>
    </source>
</evidence>
<dbReference type="PANTHER" id="PTHR43798:SF27">
    <property type="entry name" value="HYDROLASE ALPHA_BETA HYDROLASE FOLD FAMILY"/>
    <property type="match status" value="1"/>
</dbReference>
<feature type="active site" description="Nucleophile" evidence="4">
    <location>
        <position position="129"/>
    </location>
</feature>
<dbReference type="GO" id="GO:0008233">
    <property type="term" value="F:peptidase activity"/>
    <property type="evidence" value="ECO:0007669"/>
    <property type="project" value="InterPro"/>
</dbReference>
<dbReference type="PANTHER" id="PTHR43798">
    <property type="entry name" value="MONOACYLGLYCEROL LIPASE"/>
    <property type="match status" value="1"/>
</dbReference>
<dbReference type="GO" id="GO:0006508">
    <property type="term" value="P:proteolysis"/>
    <property type="evidence" value="ECO:0007669"/>
    <property type="project" value="InterPro"/>
</dbReference>
<feature type="active site" description="Proton donor" evidence="4">
    <location>
        <position position="294"/>
    </location>
</feature>
<dbReference type="EMBL" id="JABBNU010000003">
    <property type="protein sequence ID" value="NMM47819.1"/>
    <property type="molecule type" value="Genomic_DNA"/>
</dbReference>
<feature type="active site" evidence="4">
    <location>
        <position position="267"/>
    </location>
</feature>
<keyword evidence="7" id="KW-1185">Reference proteome</keyword>
<evidence type="ECO:0000256" key="3">
    <source>
        <dbReference type="PIRNR" id="PIRNR005539"/>
    </source>
</evidence>
<dbReference type="SUPFAM" id="SSF53474">
    <property type="entry name" value="alpha/beta-Hydrolases"/>
    <property type="match status" value="1"/>
</dbReference>